<keyword evidence="1" id="KW-0472">Membrane</keyword>
<protein>
    <submittedName>
        <fullName evidence="2">MSHA pilin protein MshA/MSHA pilin protein MshC</fullName>
    </submittedName>
</protein>
<evidence type="ECO:0000313" key="3">
    <source>
        <dbReference type="Proteomes" id="UP000238071"/>
    </source>
</evidence>
<dbReference type="OrthoDB" id="6262102at2"/>
<dbReference type="AlphaFoldDB" id="A0A2S6GSH4"/>
<dbReference type="InterPro" id="IPR045584">
    <property type="entry name" value="Pilin-like"/>
</dbReference>
<comment type="caution">
    <text evidence="2">The sequence shown here is derived from an EMBL/GenBank/DDBJ whole genome shotgun (WGS) entry which is preliminary data.</text>
</comment>
<keyword evidence="3" id="KW-1185">Reference proteome</keyword>
<keyword evidence="1" id="KW-1133">Transmembrane helix</keyword>
<dbReference type="SUPFAM" id="SSF54523">
    <property type="entry name" value="Pili subunits"/>
    <property type="match status" value="1"/>
</dbReference>
<evidence type="ECO:0000313" key="2">
    <source>
        <dbReference type="EMBL" id="PPK68205.1"/>
    </source>
</evidence>
<reference evidence="2 3" key="1">
    <citation type="submission" date="2018-02" db="EMBL/GenBank/DDBJ databases">
        <title>Subsurface microbial communities from deep shales in Ohio and West Virginia, USA.</title>
        <authorList>
            <person name="Wrighton K."/>
        </authorList>
    </citation>
    <scope>NUCLEOTIDE SEQUENCE [LARGE SCALE GENOMIC DNA]</scope>
    <source>
        <strain evidence="2 3">OWC-G53F</strain>
    </source>
</reference>
<name>A0A2S6GSH4_9GAMM</name>
<gene>
    <name evidence="2" type="ORF">B0F88_11237</name>
</gene>
<dbReference type="InterPro" id="IPR012902">
    <property type="entry name" value="N_methyl_site"/>
</dbReference>
<accession>A0A2S6GSH4</accession>
<keyword evidence="1" id="KW-0812">Transmembrane</keyword>
<evidence type="ECO:0000256" key="1">
    <source>
        <dbReference type="SAM" id="Phobius"/>
    </source>
</evidence>
<dbReference type="RefSeq" id="WP_104424636.1">
    <property type="nucleotide sequence ID" value="NZ_PTIY01000012.1"/>
</dbReference>
<dbReference type="Proteomes" id="UP000238071">
    <property type="component" value="Unassembled WGS sequence"/>
</dbReference>
<organism evidence="2 3">
    <name type="scientific">Methylobacter tundripaludum</name>
    <dbReference type="NCBI Taxonomy" id="173365"/>
    <lineage>
        <taxon>Bacteria</taxon>
        <taxon>Pseudomonadati</taxon>
        <taxon>Pseudomonadota</taxon>
        <taxon>Gammaproteobacteria</taxon>
        <taxon>Methylococcales</taxon>
        <taxon>Methylococcaceae</taxon>
        <taxon>Methylobacter</taxon>
    </lineage>
</organism>
<proteinExistence type="predicted"/>
<dbReference type="NCBIfam" id="TIGR02532">
    <property type="entry name" value="IV_pilin_GFxxxE"/>
    <property type="match status" value="1"/>
</dbReference>
<dbReference type="Pfam" id="PF07963">
    <property type="entry name" value="N_methyl"/>
    <property type="match status" value="1"/>
</dbReference>
<dbReference type="EMBL" id="PTIY01000012">
    <property type="protein sequence ID" value="PPK68205.1"/>
    <property type="molecule type" value="Genomic_DNA"/>
</dbReference>
<sequence length="156" mass="16410">MSKRCNGFSLIELIVIMVIMGILSAYASSRINFTSHSAAGCVETVKASIRMAQKLAIAQRSAVTVNVGDACEVTVGGENYPALTGVNVAYSGGVSNPEDLTNPGNVTFNGLGQPFLDTITPMTSVRIFTVSGGDVVRYVCLEPETGYVHQGVENCV</sequence>
<feature type="transmembrane region" description="Helical" evidence="1">
    <location>
        <begin position="7"/>
        <end position="27"/>
    </location>
</feature>
<dbReference type="Gene3D" id="3.30.700.10">
    <property type="entry name" value="Glycoprotein, Type 4 Pilin"/>
    <property type="match status" value="1"/>
</dbReference>